<proteinExistence type="predicted"/>
<gene>
    <name evidence="2" type="ORF">KDK95_08775</name>
</gene>
<dbReference type="AlphaFoldDB" id="A0A941IIR0"/>
<protein>
    <submittedName>
        <fullName evidence="2">Uncharacterized protein</fullName>
    </submittedName>
</protein>
<comment type="caution">
    <text evidence="2">The sequence shown here is derived from an EMBL/GenBank/DDBJ whole genome shotgun (WGS) entry which is preliminary data.</text>
</comment>
<dbReference type="Proteomes" id="UP000676325">
    <property type="component" value="Unassembled WGS sequence"/>
</dbReference>
<accession>A0A941IIR0</accession>
<evidence type="ECO:0000313" key="2">
    <source>
        <dbReference type="EMBL" id="MBR7826393.1"/>
    </source>
</evidence>
<sequence length="117" mass="12742">MGVGALDPFDQAFETQSAFAVAVATAQATVIRAAGIEAHHDPDLVAEITAAVLAHLLPPRRPRISARKVKSPISRYAGHPLEERHPASTRITRIDIDLERPGTPPGPLYRRRPARRS</sequence>
<organism evidence="2 3">
    <name type="scientific">Actinospica acidithermotolerans</name>
    <dbReference type="NCBI Taxonomy" id="2828514"/>
    <lineage>
        <taxon>Bacteria</taxon>
        <taxon>Bacillati</taxon>
        <taxon>Actinomycetota</taxon>
        <taxon>Actinomycetes</taxon>
        <taxon>Catenulisporales</taxon>
        <taxon>Actinospicaceae</taxon>
        <taxon>Actinospica</taxon>
    </lineage>
</organism>
<feature type="compositionally biased region" description="Basic and acidic residues" evidence="1">
    <location>
        <begin position="80"/>
        <end position="100"/>
    </location>
</feature>
<dbReference type="EMBL" id="JAGSOH010000016">
    <property type="protein sequence ID" value="MBR7826393.1"/>
    <property type="molecule type" value="Genomic_DNA"/>
</dbReference>
<name>A0A941IIR0_9ACTN</name>
<evidence type="ECO:0000313" key="3">
    <source>
        <dbReference type="Proteomes" id="UP000676325"/>
    </source>
</evidence>
<evidence type="ECO:0000256" key="1">
    <source>
        <dbReference type="SAM" id="MobiDB-lite"/>
    </source>
</evidence>
<feature type="region of interest" description="Disordered" evidence="1">
    <location>
        <begin position="68"/>
        <end position="117"/>
    </location>
</feature>
<dbReference type="RefSeq" id="WP_212517541.1">
    <property type="nucleotide sequence ID" value="NZ_JAGSOH010000016.1"/>
</dbReference>
<keyword evidence="3" id="KW-1185">Reference proteome</keyword>
<reference evidence="2" key="1">
    <citation type="submission" date="2021-04" db="EMBL/GenBank/DDBJ databases">
        <title>Genome based classification of Actinospica acidithermotolerans sp. nov., an actinobacterium isolated from an Indonesian hot spring.</title>
        <authorList>
            <person name="Kusuma A.B."/>
            <person name="Putra K.E."/>
            <person name="Nafisah S."/>
            <person name="Loh J."/>
            <person name="Nouioui I."/>
            <person name="Goodfellow M."/>
        </authorList>
    </citation>
    <scope>NUCLEOTIDE SEQUENCE</scope>
    <source>
        <strain evidence="2">MGRD01-02</strain>
    </source>
</reference>